<dbReference type="EMBL" id="BMEL01000002">
    <property type="protein sequence ID" value="GGF22390.1"/>
    <property type="molecule type" value="Genomic_DNA"/>
</dbReference>
<reference evidence="2" key="2">
    <citation type="submission" date="2020-09" db="EMBL/GenBank/DDBJ databases">
        <authorList>
            <person name="Sun Q."/>
            <person name="Zhou Y."/>
        </authorList>
    </citation>
    <scope>NUCLEOTIDE SEQUENCE</scope>
    <source>
        <strain evidence="2">CGMCC 1.12153</strain>
    </source>
</reference>
<dbReference type="Proteomes" id="UP000660110">
    <property type="component" value="Unassembled WGS sequence"/>
</dbReference>
<organism evidence="2 3">
    <name type="scientific">Halobacillus andaensis</name>
    <dbReference type="NCBI Taxonomy" id="1176239"/>
    <lineage>
        <taxon>Bacteria</taxon>
        <taxon>Bacillati</taxon>
        <taxon>Bacillota</taxon>
        <taxon>Bacilli</taxon>
        <taxon>Bacillales</taxon>
        <taxon>Bacillaceae</taxon>
        <taxon>Halobacillus</taxon>
    </lineage>
</organism>
<evidence type="ECO:0000256" key="1">
    <source>
        <dbReference type="SAM" id="Phobius"/>
    </source>
</evidence>
<dbReference type="RefSeq" id="WP_188377481.1">
    <property type="nucleotide sequence ID" value="NZ_BMEL01000002.1"/>
</dbReference>
<feature type="transmembrane region" description="Helical" evidence="1">
    <location>
        <begin position="106"/>
        <end position="130"/>
    </location>
</feature>
<name>A0A917B481_HALAA</name>
<feature type="transmembrane region" description="Helical" evidence="1">
    <location>
        <begin position="75"/>
        <end position="94"/>
    </location>
</feature>
<keyword evidence="1" id="KW-0812">Transmembrane</keyword>
<proteinExistence type="predicted"/>
<keyword evidence="1" id="KW-1133">Transmembrane helix</keyword>
<gene>
    <name evidence="2" type="ORF">GCM10010954_21500</name>
</gene>
<protein>
    <submittedName>
        <fullName evidence="2">Uncharacterized protein</fullName>
    </submittedName>
</protein>
<accession>A0A917B481</accession>
<comment type="caution">
    <text evidence="2">The sequence shown here is derived from an EMBL/GenBank/DDBJ whole genome shotgun (WGS) entry which is preliminary data.</text>
</comment>
<feature type="transmembrane region" description="Helical" evidence="1">
    <location>
        <begin position="30"/>
        <end position="46"/>
    </location>
</feature>
<evidence type="ECO:0000313" key="3">
    <source>
        <dbReference type="Proteomes" id="UP000660110"/>
    </source>
</evidence>
<feature type="transmembrane region" description="Helical" evidence="1">
    <location>
        <begin position="6"/>
        <end position="23"/>
    </location>
</feature>
<reference evidence="2" key="1">
    <citation type="journal article" date="2014" name="Int. J. Syst. Evol. Microbiol.">
        <title>Complete genome sequence of Corynebacterium casei LMG S-19264T (=DSM 44701T), isolated from a smear-ripened cheese.</title>
        <authorList>
            <consortium name="US DOE Joint Genome Institute (JGI-PGF)"/>
            <person name="Walter F."/>
            <person name="Albersmeier A."/>
            <person name="Kalinowski J."/>
            <person name="Ruckert C."/>
        </authorList>
    </citation>
    <scope>NUCLEOTIDE SEQUENCE</scope>
    <source>
        <strain evidence="2">CGMCC 1.12153</strain>
    </source>
</reference>
<sequence length="132" mass="15743">MGDYVLLIPLLVVVIAVLYRSNAFRKIVRYIGYGYFLGLTLVFIIVRERISYLYEHPPIPDIYWEKNSNWSDAGLFLYLVPTVIIFFILFFSWFKREKELIEKLLILLFFIGVLVLIFVYAFFFSMTLGYRP</sequence>
<keyword evidence="1" id="KW-0472">Membrane</keyword>
<keyword evidence="3" id="KW-1185">Reference proteome</keyword>
<dbReference type="AlphaFoldDB" id="A0A917B481"/>
<evidence type="ECO:0000313" key="2">
    <source>
        <dbReference type="EMBL" id="GGF22390.1"/>
    </source>
</evidence>